<protein>
    <submittedName>
        <fullName evidence="3">Alginate export family protein</fullName>
    </submittedName>
</protein>
<evidence type="ECO:0000313" key="4">
    <source>
        <dbReference type="Proteomes" id="UP001279642"/>
    </source>
</evidence>
<organism evidence="3 4">
    <name type="scientific">Dongia soli</name>
    <dbReference type="NCBI Taxonomy" id="600628"/>
    <lineage>
        <taxon>Bacteria</taxon>
        <taxon>Pseudomonadati</taxon>
        <taxon>Pseudomonadota</taxon>
        <taxon>Alphaproteobacteria</taxon>
        <taxon>Rhodospirillales</taxon>
        <taxon>Dongiaceae</taxon>
        <taxon>Dongia</taxon>
    </lineage>
</organism>
<reference evidence="3 4" key="1">
    <citation type="journal article" date="2016" name="Antonie Van Leeuwenhoek">
        <title>Dongia soli sp. nov., isolated from soil from Dokdo, Korea.</title>
        <authorList>
            <person name="Kim D.U."/>
            <person name="Lee H."/>
            <person name="Kim H."/>
            <person name="Kim S.G."/>
            <person name="Ka J.O."/>
        </authorList>
    </citation>
    <scope>NUCLEOTIDE SEQUENCE [LARGE SCALE GENOMIC DNA]</scope>
    <source>
        <strain evidence="3 4">D78</strain>
    </source>
</reference>
<evidence type="ECO:0000313" key="3">
    <source>
        <dbReference type="EMBL" id="MDY0881540.1"/>
    </source>
</evidence>
<feature type="domain" description="Alginate export" evidence="2">
    <location>
        <begin position="70"/>
        <end position="461"/>
    </location>
</feature>
<comment type="caution">
    <text evidence="3">The sequence shown here is derived from an EMBL/GenBank/DDBJ whole genome shotgun (WGS) entry which is preliminary data.</text>
</comment>
<gene>
    <name evidence="3" type="ORF">SMD27_01665</name>
</gene>
<evidence type="ECO:0000256" key="1">
    <source>
        <dbReference type="SAM" id="SignalP"/>
    </source>
</evidence>
<proteinExistence type="predicted"/>
<feature type="signal peptide" evidence="1">
    <location>
        <begin position="1"/>
        <end position="25"/>
    </location>
</feature>
<dbReference type="Pfam" id="PF13372">
    <property type="entry name" value="Alginate_exp"/>
    <property type="match status" value="1"/>
</dbReference>
<dbReference type="EMBL" id="JAXCLW010000001">
    <property type="protein sequence ID" value="MDY0881540.1"/>
    <property type="molecule type" value="Genomic_DNA"/>
</dbReference>
<sequence length="469" mass="52691">MTKNSLPSFVFVGIAASLLPVMANADGFEPPAYKTLRFEEDYRYLQDESRHTDFWDPIKYIPLSDSHDFYLTLGGELRERFEYYSAPDFSLDGEHSDAYLFHRLLLHADLHLGEFLRGFVQFGSALEAWKDSPLGPTDANHLDLQQGFLDAKLPIAEDSDIDPTLRFGRQEILYGTQRLVSVREPPNVRRSFDGFRLDDNIGGVKLSALAVRPVNLREDIFDDDTNSHQALWGTYNTIPVPAIPGLNLDLYYLGFHNNQASFGDIPGDETRHSLGTRIFGETSGFDWNWEFVGQFGSFHNEDIRAWTAASDTGYTFENVRWQPRLGVKANIASGDTDAKDHKLGTFNPLFPRLGYFSEASLIAPSNFFDVQPSVTIQPFDNVSVSLSWDALWRTTTNDAIYIEPNSAVDGTAGHGGHYTGNQVALDVDWQFDRHIEVKASYVHFDAGSALKSAGGKDVDFVMFSTAYKF</sequence>
<keyword evidence="4" id="KW-1185">Reference proteome</keyword>
<dbReference type="InterPro" id="IPR025388">
    <property type="entry name" value="Alginate_export_dom"/>
</dbReference>
<dbReference type="Proteomes" id="UP001279642">
    <property type="component" value="Unassembled WGS sequence"/>
</dbReference>
<accession>A0ABU5E7D3</accession>
<keyword evidence="1" id="KW-0732">Signal</keyword>
<evidence type="ECO:0000259" key="2">
    <source>
        <dbReference type="Pfam" id="PF13372"/>
    </source>
</evidence>
<dbReference type="Gene3D" id="2.40.160.100">
    <property type="match status" value="1"/>
</dbReference>
<dbReference type="InterPro" id="IPR053728">
    <property type="entry name" value="Alginate_Permeability_Chnl"/>
</dbReference>
<name>A0ABU5E7D3_9PROT</name>
<feature type="chain" id="PRO_5046944668" evidence="1">
    <location>
        <begin position="26"/>
        <end position="469"/>
    </location>
</feature>
<dbReference type="RefSeq" id="WP_320506599.1">
    <property type="nucleotide sequence ID" value="NZ_JAXCLW010000001.1"/>
</dbReference>
<dbReference type="SUPFAM" id="SSF56935">
    <property type="entry name" value="Porins"/>
    <property type="match status" value="1"/>
</dbReference>